<dbReference type="Pfam" id="PF18962">
    <property type="entry name" value="Por_Secre_tail"/>
    <property type="match status" value="1"/>
</dbReference>
<dbReference type="EMBL" id="JADHEC010000004">
    <property type="protein sequence ID" value="MBF2707537.1"/>
    <property type="molecule type" value="Genomic_DNA"/>
</dbReference>
<evidence type="ECO:0000313" key="4">
    <source>
        <dbReference type="EMBL" id="MBF2707537.1"/>
    </source>
</evidence>
<dbReference type="AlphaFoldDB" id="A0A930XUY8"/>
<evidence type="ECO:0000259" key="3">
    <source>
        <dbReference type="Pfam" id="PF18962"/>
    </source>
</evidence>
<accession>A0A930XUY8</accession>
<reference evidence="4" key="1">
    <citation type="submission" date="2020-11" db="EMBL/GenBank/DDBJ databases">
        <title>Genome of Flavobacterium soyangense.</title>
        <authorList>
            <person name="Liu Q."/>
            <person name="Xin Y.-H."/>
        </authorList>
    </citation>
    <scope>NUCLEOTIDE SEQUENCE</scope>
    <source>
        <strain evidence="4">CGMCC 1.13493</strain>
    </source>
</reference>
<evidence type="ECO:0000313" key="5">
    <source>
        <dbReference type="Proteomes" id="UP000646211"/>
    </source>
</evidence>
<dbReference type="RefSeq" id="WP_194310804.1">
    <property type="nucleotide sequence ID" value="NZ_JADHEC010000004.1"/>
</dbReference>
<evidence type="ECO:0000256" key="1">
    <source>
        <dbReference type="ARBA" id="ARBA00022729"/>
    </source>
</evidence>
<feature type="signal peptide" evidence="2">
    <location>
        <begin position="1"/>
        <end position="23"/>
    </location>
</feature>
<dbReference type="InterPro" id="IPR026444">
    <property type="entry name" value="Secre_tail"/>
</dbReference>
<sequence>MKTKLLSLALFAFALFFSASLFAQTAGSMTFNFTTVKQGSATKQVDAVWIENAVGIFIKTNLLYIGDGTSDHLPQFSLKSGANGIATNGNGGVQDATTGNTINAITGATRTSSTAPLAWGPYSVSWDGKTGATTPVLVPDGSYKVWVEMAWIDGTPDTHDFINTGYSFTKGASIATTNPANAGPLSAMTLTWTPSALSLDSVYKTKIAIYPNPSNGIINVQYNDIPVSNIDVVNVLGQIVKSLKIDSSKSETSQSIDLSGNANGLYIINVSTNETSSSYKVVLDK</sequence>
<dbReference type="NCBIfam" id="TIGR04183">
    <property type="entry name" value="Por_Secre_tail"/>
    <property type="match status" value="1"/>
</dbReference>
<feature type="domain" description="Secretion system C-terminal sorting" evidence="3">
    <location>
        <begin position="209"/>
        <end position="282"/>
    </location>
</feature>
<comment type="caution">
    <text evidence="4">The sequence shown here is derived from an EMBL/GenBank/DDBJ whole genome shotgun (WGS) entry which is preliminary data.</text>
</comment>
<keyword evidence="5" id="KW-1185">Reference proteome</keyword>
<organism evidence="4 5">
    <name type="scientific">Flavobacterium soyangense</name>
    <dbReference type="NCBI Taxonomy" id="2023265"/>
    <lineage>
        <taxon>Bacteria</taxon>
        <taxon>Pseudomonadati</taxon>
        <taxon>Bacteroidota</taxon>
        <taxon>Flavobacteriia</taxon>
        <taxon>Flavobacteriales</taxon>
        <taxon>Flavobacteriaceae</taxon>
        <taxon>Flavobacterium</taxon>
    </lineage>
</organism>
<feature type="chain" id="PRO_5037690653" evidence="2">
    <location>
        <begin position="24"/>
        <end position="285"/>
    </location>
</feature>
<keyword evidence="1 2" id="KW-0732">Signal</keyword>
<evidence type="ECO:0000256" key="2">
    <source>
        <dbReference type="SAM" id="SignalP"/>
    </source>
</evidence>
<gene>
    <name evidence="4" type="ORF">IR213_02855</name>
</gene>
<dbReference type="Proteomes" id="UP000646211">
    <property type="component" value="Unassembled WGS sequence"/>
</dbReference>
<name>A0A930XUY8_9FLAO</name>
<proteinExistence type="predicted"/>
<protein>
    <submittedName>
        <fullName evidence="4">T9SS type A sorting domain-containing protein</fullName>
    </submittedName>
</protein>